<keyword evidence="6" id="KW-1185">Reference proteome</keyword>
<keyword evidence="2 5" id="KW-0378">Hydrolase</keyword>
<evidence type="ECO:0000256" key="3">
    <source>
        <dbReference type="SAM" id="SignalP"/>
    </source>
</evidence>
<evidence type="ECO:0000259" key="4">
    <source>
        <dbReference type="Pfam" id="PF07859"/>
    </source>
</evidence>
<name>A0ABZ0WND2_9BURK</name>
<dbReference type="Proteomes" id="UP001325479">
    <property type="component" value="Chromosome"/>
</dbReference>
<sequence>MVAFKKLAIAAALGTAVASTAAQAAPVLEPTTQAFIDSLAAHAGPPIYTLSPADARNVLAGAQSQPVAKLPAQEEDRVLPVGPTGKVAVRIVKPKGARGVLPAVVYFHGGGWVLGDKNTHDRLIREIANGAHVAVIFVDYDRSPEAQYPVPIEQAYAATAYVAQHPAEFGIDANRIAVAGDSVGGNMTAAVTLLAKERGGPKLRYQVLFYPVTDANFEDGSYNEFANGPWLTKAAMKWFWDAYAPNESDRAKITASPLRASLDDLKGLPPALVITDENDVLRDEGEAYARKLTQAGVPVTSVRYNGTIHDFVMLNALADTPAARGAVSQANAVLRGALAK</sequence>
<dbReference type="GO" id="GO:0016787">
    <property type="term" value="F:hydrolase activity"/>
    <property type="evidence" value="ECO:0007669"/>
    <property type="project" value="UniProtKB-KW"/>
</dbReference>
<feature type="signal peptide" evidence="3">
    <location>
        <begin position="1"/>
        <end position="24"/>
    </location>
</feature>
<gene>
    <name evidence="5" type="ORF">U0042_03930</name>
</gene>
<evidence type="ECO:0000313" key="6">
    <source>
        <dbReference type="Proteomes" id="UP001325479"/>
    </source>
</evidence>
<accession>A0ABZ0WND2</accession>
<reference evidence="5 6" key="1">
    <citation type="submission" date="2023-12" db="EMBL/GenBank/DDBJ databases">
        <title>Genome sequencing and assembly of bacterial species from a model synthetic community.</title>
        <authorList>
            <person name="Hogle S.L."/>
        </authorList>
    </citation>
    <scope>NUCLEOTIDE SEQUENCE [LARGE SCALE GENOMIC DNA]</scope>
    <source>
        <strain evidence="5 6">HAMBI 2494</strain>
    </source>
</reference>
<dbReference type="InterPro" id="IPR029058">
    <property type="entry name" value="AB_hydrolase_fold"/>
</dbReference>
<evidence type="ECO:0000256" key="1">
    <source>
        <dbReference type="ARBA" id="ARBA00010515"/>
    </source>
</evidence>
<dbReference type="PANTHER" id="PTHR48081:SF8">
    <property type="entry name" value="ALPHA_BETA HYDROLASE FOLD-3 DOMAIN-CONTAINING PROTEIN-RELATED"/>
    <property type="match status" value="1"/>
</dbReference>
<dbReference type="Pfam" id="PF07859">
    <property type="entry name" value="Abhydrolase_3"/>
    <property type="match status" value="1"/>
</dbReference>
<dbReference type="InterPro" id="IPR013094">
    <property type="entry name" value="AB_hydrolase_3"/>
</dbReference>
<keyword evidence="3" id="KW-0732">Signal</keyword>
<dbReference type="Gene3D" id="3.40.50.1820">
    <property type="entry name" value="alpha/beta hydrolase"/>
    <property type="match status" value="1"/>
</dbReference>
<evidence type="ECO:0000313" key="5">
    <source>
        <dbReference type="EMBL" id="WQD78868.1"/>
    </source>
</evidence>
<protein>
    <submittedName>
        <fullName evidence="5">Alpha/beta hydrolase</fullName>
    </submittedName>
</protein>
<feature type="domain" description="Alpha/beta hydrolase fold-3" evidence="4">
    <location>
        <begin position="104"/>
        <end position="312"/>
    </location>
</feature>
<dbReference type="InterPro" id="IPR050300">
    <property type="entry name" value="GDXG_lipolytic_enzyme"/>
</dbReference>
<feature type="chain" id="PRO_5046331147" evidence="3">
    <location>
        <begin position="25"/>
        <end position="340"/>
    </location>
</feature>
<dbReference type="EMBL" id="CP139965">
    <property type="protein sequence ID" value="WQD78868.1"/>
    <property type="molecule type" value="Genomic_DNA"/>
</dbReference>
<dbReference type="SUPFAM" id="SSF53474">
    <property type="entry name" value="alpha/beta-Hydrolases"/>
    <property type="match status" value="1"/>
</dbReference>
<dbReference type="RefSeq" id="WP_114809956.1">
    <property type="nucleotide sequence ID" value="NZ_CP139965.1"/>
</dbReference>
<dbReference type="PANTHER" id="PTHR48081">
    <property type="entry name" value="AB HYDROLASE SUPERFAMILY PROTEIN C4A8.06C"/>
    <property type="match status" value="1"/>
</dbReference>
<dbReference type="InterPro" id="IPR002168">
    <property type="entry name" value="Lipase_GDXG_HIS_AS"/>
</dbReference>
<evidence type="ECO:0000256" key="2">
    <source>
        <dbReference type="ARBA" id="ARBA00022801"/>
    </source>
</evidence>
<comment type="similarity">
    <text evidence="1">Belongs to the 'GDXG' lipolytic enzyme family.</text>
</comment>
<organism evidence="5 6">
    <name type="scientific">Paraburkholderia kururiensis</name>
    <dbReference type="NCBI Taxonomy" id="984307"/>
    <lineage>
        <taxon>Bacteria</taxon>
        <taxon>Pseudomonadati</taxon>
        <taxon>Pseudomonadota</taxon>
        <taxon>Betaproteobacteria</taxon>
        <taxon>Burkholderiales</taxon>
        <taxon>Burkholderiaceae</taxon>
        <taxon>Paraburkholderia</taxon>
    </lineage>
</organism>
<dbReference type="PROSITE" id="PS01173">
    <property type="entry name" value="LIPASE_GDXG_HIS"/>
    <property type="match status" value="1"/>
</dbReference>
<proteinExistence type="inferred from homology"/>